<feature type="compositionally biased region" description="Basic and acidic residues" evidence="1">
    <location>
        <begin position="248"/>
        <end position="257"/>
    </location>
</feature>
<dbReference type="CDD" id="cd05243">
    <property type="entry name" value="SDR_a5"/>
    <property type="match status" value="1"/>
</dbReference>
<dbReference type="Pfam" id="PF13460">
    <property type="entry name" value="NAD_binding_10"/>
    <property type="match status" value="1"/>
</dbReference>
<dbReference type="SUPFAM" id="SSF51735">
    <property type="entry name" value="NAD(P)-binding Rossmann-fold domains"/>
    <property type="match status" value="1"/>
</dbReference>
<feature type="region of interest" description="Disordered" evidence="1">
    <location>
        <begin position="228"/>
        <end position="273"/>
    </location>
</feature>
<dbReference type="InterPro" id="IPR036291">
    <property type="entry name" value="NAD(P)-bd_dom_sf"/>
</dbReference>
<dbReference type="AlphaFoldDB" id="A0AAU7DMY2"/>
<gene>
    <name evidence="3" type="ORF">P8935_02045</name>
</gene>
<proteinExistence type="predicted"/>
<sequence length="273" mass="29660">MSNQSITVLVIGATGSIGSLVVEEALRQGHSVRALVRSAERARRLPANAEAVIGDLTRPDTLNVAVKGVDAIVFTHGSDGAGKVGSETVDYGGVRNVLAALGSRRVRIALMTAIGVTNRTGSYNRSTESHDWKRRAERLVRASGCPYTIVRPGWFDYNKADEHQLVFLQGDLRQAGNSSDGVIARRQIAEVLVSSLTSDHALRKTFELVATKGPAQEDLDALFAALDPDPEDGLDGVRDMRNQPPEDEPQRVRDDLHALSGTLIRRSTQMEER</sequence>
<dbReference type="Gene3D" id="3.40.50.720">
    <property type="entry name" value="NAD(P)-binding Rossmann-like Domain"/>
    <property type="match status" value="1"/>
</dbReference>
<dbReference type="PANTHER" id="PTHR15020:SF50">
    <property type="entry name" value="UPF0659 PROTEIN YMR090W"/>
    <property type="match status" value="1"/>
</dbReference>
<evidence type="ECO:0000313" key="3">
    <source>
        <dbReference type="EMBL" id="XBH18121.1"/>
    </source>
</evidence>
<evidence type="ECO:0000256" key="1">
    <source>
        <dbReference type="SAM" id="MobiDB-lite"/>
    </source>
</evidence>
<feature type="domain" description="NAD(P)-binding" evidence="2">
    <location>
        <begin position="12"/>
        <end position="198"/>
    </location>
</feature>
<dbReference type="RefSeq" id="WP_348263344.1">
    <property type="nucleotide sequence ID" value="NZ_CP121196.1"/>
</dbReference>
<accession>A0AAU7DMY2</accession>
<dbReference type="PANTHER" id="PTHR15020">
    <property type="entry name" value="FLAVIN REDUCTASE-RELATED"/>
    <property type="match status" value="1"/>
</dbReference>
<dbReference type="InterPro" id="IPR016040">
    <property type="entry name" value="NAD(P)-bd_dom"/>
</dbReference>
<protein>
    <submittedName>
        <fullName evidence="3">SDR family oxidoreductase</fullName>
    </submittedName>
</protein>
<reference evidence="3" key="1">
    <citation type="submission" date="2023-03" db="EMBL/GenBank/DDBJ databases">
        <title>Edaphobacter sp.</title>
        <authorList>
            <person name="Huber K.J."/>
            <person name="Papendorf J."/>
            <person name="Pilke C."/>
            <person name="Bunk B."/>
            <person name="Sproeer C."/>
            <person name="Pester M."/>
        </authorList>
    </citation>
    <scope>NUCLEOTIDE SEQUENCE</scope>
    <source>
        <strain evidence="3">DSM 110680</strain>
    </source>
</reference>
<organism evidence="3">
    <name type="scientific">Telmatobacter sp. DSM 110680</name>
    <dbReference type="NCBI Taxonomy" id="3036704"/>
    <lineage>
        <taxon>Bacteria</taxon>
        <taxon>Pseudomonadati</taxon>
        <taxon>Acidobacteriota</taxon>
        <taxon>Terriglobia</taxon>
        <taxon>Terriglobales</taxon>
        <taxon>Acidobacteriaceae</taxon>
        <taxon>Telmatobacter</taxon>
    </lineage>
</organism>
<name>A0AAU7DMY2_9BACT</name>
<dbReference type="EMBL" id="CP121196">
    <property type="protein sequence ID" value="XBH18121.1"/>
    <property type="molecule type" value="Genomic_DNA"/>
</dbReference>
<evidence type="ECO:0000259" key="2">
    <source>
        <dbReference type="Pfam" id="PF13460"/>
    </source>
</evidence>